<evidence type="ECO:0000256" key="3">
    <source>
        <dbReference type="ARBA" id="ARBA00023163"/>
    </source>
</evidence>
<dbReference type="InterPro" id="IPR011991">
    <property type="entry name" value="ArsR-like_HTH"/>
</dbReference>
<dbReference type="SUPFAM" id="SSF54909">
    <property type="entry name" value="Dimeric alpha+beta barrel"/>
    <property type="match status" value="1"/>
</dbReference>
<dbReference type="PANTHER" id="PTHR30154">
    <property type="entry name" value="LEUCINE-RESPONSIVE REGULATORY PROTEIN"/>
    <property type="match status" value="1"/>
</dbReference>
<dbReference type="GO" id="GO:0005829">
    <property type="term" value="C:cytosol"/>
    <property type="evidence" value="ECO:0007669"/>
    <property type="project" value="TreeGrafter"/>
</dbReference>
<dbReference type="InterPro" id="IPR011008">
    <property type="entry name" value="Dimeric_a/b-barrel"/>
</dbReference>
<keyword evidence="3" id="KW-0804">Transcription</keyword>
<feature type="domain" description="HTH asnC-type" evidence="4">
    <location>
        <begin position="4"/>
        <end position="66"/>
    </location>
</feature>
<dbReference type="EMBL" id="MOOV01000255">
    <property type="protein sequence ID" value="OUB87770.1"/>
    <property type="molecule type" value="Genomic_DNA"/>
</dbReference>
<keyword evidence="1" id="KW-0805">Transcription regulation</keyword>
<dbReference type="PANTHER" id="PTHR30154:SF55">
    <property type="entry name" value="HTH-TYPE TRANSCRIPTIONAL REGULATOR LRPB"/>
    <property type="match status" value="1"/>
</dbReference>
<evidence type="ECO:0000313" key="6">
    <source>
        <dbReference type="Proteomes" id="UP000195160"/>
    </source>
</evidence>
<evidence type="ECO:0000313" key="5">
    <source>
        <dbReference type="EMBL" id="OUB87770.1"/>
    </source>
</evidence>
<dbReference type="InterPro" id="IPR019888">
    <property type="entry name" value="Tscrpt_reg_AsnC-like"/>
</dbReference>
<evidence type="ECO:0000259" key="4">
    <source>
        <dbReference type="PROSITE" id="PS50956"/>
    </source>
</evidence>
<protein>
    <submittedName>
        <fullName evidence="5">Transcriptional regulator</fullName>
    </submittedName>
</protein>
<dbReference type="GO" id="GO:0043200">
    <property type="term" value="P:response to amino acid"/>
    <property type="evidence" value="ECO:0007669"/>
    <property type="project" value="TreeGrafter"/>
</dbReference>
<dbReference type="Pfam" id="PF01037">
    <property type="entry name" value="AsnC_trans_reg"/>
    <property type="match status" value="1"/>
</dbReference>
<organism evidence="5 6">
    <name type="scientific">Bacillus thuringiensis subsp. medellin</name>
    <dbReference type="NCBI Taxonomy" id="79672"/>
    <lineage>
        <taxon>Bacteria</taxon>
        <taxon>Bacillati</taxon>
        <taxon>Bacillota</taxon>
        <taxon>Bacilli</taxon>
        <taxon>Bacillales</taxon>
        <taxon>Bacillaceae</taxon>
        <taxon>Bacillus</taxon>
        <taxon>Bacillus cereus group</taxon>
    </lineage>
</organism>
<dbReference type="PROSITE" id="PS50956">
    <property type="entry name" value="HTH_ASNC_2"/>
    <property type="match status" value="1"/>
</dbReference>
<gene>
    <name evidence="5" type="ORF">BK784_29610</name>
</gene>
<dbReference type="Proteomes" id="UP000195160">
    <property type="component" value="Unassembled WGS sequence"/>
</dbReference>
<evidence type="ECO:0000256" key="2">
    <source>
        <dbReference type="ARBA" id="ARBA00023125"/>
    </source>
</evidence>
<accession>A0A9X6N276</accession>
<dbReference type="InterPro" id="IPR036390">
    <property type="entry name" value="WH_DNA-bd_sf"/>
</dbReference>
<evidence type="ECO:0000256" key="1">
    <source>
        <dbReference type="ARBA" id="ARBA00023015"/>
    </source>
</evidence>
<dbReference type="Gene3D" id="1.10.10.10">
    <property type="entry name" value="Winged helix-like DNA-binding domain superfamily/Winged helix DNA-binding domain"/>
    <property type="match status" value="1"/>
</dbReference>
<dbReference type="Gene3D" id="3.30.70.920">
    <property type="match status" value="1"/>
</dbReference>
<sequence>MPMFDSTDFKIIQLLQENARMNWKEIGEIVHLTGQAVGKRINKLEEAGVIQKYTINIDRAKLEGSIMTFVTLFLHAPHYHNQIQNFFEKMDVITEMYRISGDGCYVMTLHTSSHQQLEEALADVLHYGDYRINTVIKTIEKKKG</sequence>
<dbReference type="InterPro" id="IPR019887">
    <property type="entry name" value="Tscrpt_reg_AsnC/Lrp_C"/>
</dbReference>
<comment type="caution">
    <text evidence="5">The sequence shown here is derived from an EMBL/GenBank/DDBJ whole genome shotgun (WGS) entry which is preliminary data.</text>
</comment>
<dbReference type="SMART" id="SM00344">
    <property type="entry name" value="HTH_ASNC"/>
    <property type="match status" value="1"/>
</dbReference>
<dbReference type="PRINTS" id="PR00033">
    <property type="entry name" value="HTHASNC"/>
</dbReference>
<dbReference type="InterPro" id="IPR000485">
    <property type="entry name" value="AsnC-type_HTH_dom"/>
</dbReference>
<dbReference type="SUPFAM" id="SSF46785">
    <property type="entry name" value="Winged helix' DNA-binding domain"/>
    <property type="match status" value="1"/>
</dbReference>
<proteinExistence type="predicted"/>
<dbReference type="CDD" id="cd00090">
    <property type="entry name" value="HTH_ARSR"/>
    <property type="match status" value="1"/>
</dbReference>
<keyword evidence="2" id="KW-0238">DNA-binding</keyword>
<dbReference type="Pfam" id="PF13412">
    <property type="entry name" value="HTH_24"/>
    <property type="match status" value="1"/>
</dbReference>
<dbReference type="FunFam" id="1.10.10.10:FF:000441">
    <property type="entry name" value="AsnC family transcriptional regulator"/>
    <property type="match status" value="1"/>
</dbReference>
<dbReference type="AlphaFoldDB" id="A0A9X6N276"/>
<dbReference type="InterPro" id="IPR036388">
    <property type="entry name" value="WH-like_DNA-bd_sf"/>
</dbReference>
<name>A0A9X6N276_BACTV</name>
<reference evidence="5 6" key="1">
    <citation type="submission" date="2016-10" db="EMBL/GenBank/DDBJ databases">
        <title>Comparative genomics of Bacillus thuringiensis reveals a path to pathogens against multiple invertebrate hosts.</title>
        <authorList>
            <person name="Zheng J."/>
            <person name="Gao Q."/>
            <person name="Liu H."/>
            <person name="Peng D."/>
            <person name="Ruan L."/>
            <person name="Sun M."/>
        </authorList>
    </citation>
    <scope>NUCLEOTIDE SEQUENCE [LARGE SCALE GENOMIC DNA]</scope>
    <source>
        <strain evidence="5">T30001</strain>
    </source>
</reference>
<dbReference type="GO" id="GO:0043565">
    <property type="term" value="F:sequence-specific DNA binding"/>
    <property type="evidence" value="ECO:0007669"/>
    <property type="project" value="InterPro"/>
</dbReference>